<name>A0A9W6GZ60_9HYPH</name>
<dbReference type="InterPro" id="IPR001486">
    <property type="entry name" value="Hemoglobin_trunc"/>
</dbReference>
<reference evidence="9" key="1">
    <citation type="journal article" date="2023" name="Int. J. Syst. Evol. Microbiol.">
        <title>Methylocystis iwaonis sp. nov., a type II methane-oxidizing bacterium from surface soil of a rice paddy field in Japan, and emended description of the genus Methylocystis (ex Whittenbury et al. 1970) Bowman et al. 1993.</title>
        <authorList>
            <person name="Kaise H."/>
            <person name="Sawadogo J.B."/>
            <person name="Alam M.S."/>
            <person name="Ueno C."/>
            <person name="Dianou D."/>
            <person name="Shinjo R."/>
            <person name="Asakawa S."/>
        </authorList>
    </citation>
    <scope>NUCLEOTIDE SEQUENCE</scope>
    <source>
        <strain evidence="9">LMG27198</strain>
    </source>
</reference>
<evidence type="ECO:0000256" key="4">
    <source>
        <dbReference type="ARBA" id="ARBA00022621"/>
    </source>
</evidence>
<gene>
    <name evidence="9" type="ORF">LMG27198_46500</name>
</gene>
<dbReference type="CDD" id="cd00454">
    <property type="entry name" value="TrHb1_N"/>
    <property type="match status" value="1"/>
</dbReference>
<dbReference type="InterPro" id="IPR009050">
    <property type="entry name" value="Globin-like_sf"/>
</dbReference>
<dbReference type="Proteomes" id="UP001144323">
    <property type="component" value="Unassembled WGS sequence"/>
</dbReference>
<keyword evidence="2 7" id="KW-0813">Transport</keyword>
<keyword evidence="10" id="KW-1185">Reference proteome</keyword>
<dbReference type="GO" id="GO:0005344">
    <property type="term" value="F:oxygen carrier activity"/>
    <property type="evidence" value="ECO:0007669"/>
    <property type="project" value="UniProtKB-UniRule"/>
</dbReference>
<keyword evidence="6 7" id="KW-0408">Iron</keyword>
<dbReference type="InterPro" id="IPR012292">
    <property type="entry name" value="Globin/Proto"/>
</dbReference>
<dbReference type="SUPFAM" id="SSF46458">
    <property type="entry name" value="Globin-like"/>
    <property type="match status" value="1"/>
</dbReference>
<proteinExistence type="inferred from homology"/>
<keyword evidence="5 7" id="KW-0479">Metal-binding</keyword>
<keyword evidence="4 7" id="KW-0561">Oxygen transport</keyword>
<dbReference type="PROSITE" id="PS01213">
    <property type="entry name" value="GLOBIN_FAM_2"/>
    <property type="match status" value="1"/>
</dbReference>
<dbReference type="EMBL" id="BSEC01000004">
    <property type="protein sequence ID" value="GLI95658.1"/>
    <property type="molecule type" value="Genomic_DNA"/>
</dbReference>
<feature type="binding site" description="proximal binding residue" evidence="8">
    <location>
        <position position="70"/>
    </location>
    <ligand>
        <name>heme</name>
        <dbReference type="ChEBI" id="CHEBI:30413"/>
    </ligand>
    <ligandPart>
        <name>Fe</name>
        <dbReference type="ChEBI" id="CHEBI:18248"/>
    </ligandPart>
</feature>
<dbReference type="InterPro" id="IPR019795">
    <property type="entry name" value="Globin_bac-like_CS"/>
</dbReference>
<evidence type="ECO:0000256" key="2">
    <source>
        <dbReference type="ARBA" id="ARBA00022448"/>
    </source>
</evidence>
<dbReference type="InterPro" id="IPR016339">
    <property type="entry name" value="Hemoglobin_trunc_I"/>
</dbReference>
<evidence type="ECO:0000313" key="10">
    <source>
        <dbReference type="Proteomes" id="UP001144323"/>
    </source>
</evidence>
<evidence type="ECO:0000313" key="9">
    <source>
        <dbReference type="EMBL" id="GLI95658.1"/>
    </source>
</evidence>
<dbReference type="AlphaFoldDB" id="A0A9W6GZ60"/>
<dbReference type="PIRSF" id="PIRSF002030">
    <property type="entry name" value="Globin_Protozoa/Cyanobacteria"/>
    <property type="match status" value="1"/>
</dbReference>
<evidence type="ECO:0000256" key="1">
    <source>
        <dbReference type="ARBA" id="ARBA00009660"/>
    </source>
</evidence>
<keyword evidence="3 7" id="KW-0349">Heme</keyword>
<organism evidence="9 10">
    <name type="scientific">Methylocystis echinoides</name>
    <dbReference type="NCBI Taxonomy" id="29468"/>
    <lineage>
        <taxon>Bacteria</taxon>
        <taxon>Pseudomonadati</taxon>
        <taxon>Pseudomonadota</taxon>
        <taxon>Alphaproteobacteria</taxon>
        <taxon>Hyphomicrobiales</taxon>
        <taxon>Methylocystaceae</taxon>
        <taxon>Methylocystis</taxon>
    </lineage>
</organism>
<accession>A0A9W6GZ60</accession>
<dbReference type="Pfam" id="PF01152">
    <property type="entry name" value="Bac_globin"/>
    <property type="match status" value="1"/>
</dbReference>
<sequence length="121" mass="13352">MASLYERLGGEKAVDAAVELFYRTVLADGRIARFFEGVNMEDQLAKQKSFLTMAFGGPNKYTGKDMRKAHERLVAKGLNDSHVDAVIEDLSRTLRQLGVGEKEVQEVAALANSVRGDVLNH</sequence>
<evidence type="ECO:0000256" key="5">
    <source>
        <dbReference type="ARBA" id="ARBA00022723"/>
    </source>
</evidence>
<dbReference type="GO" id="GO:0046872">
    <property type="term" value="F:metal ion binding"/>
    <property type="evidence" value="ECO:0007669"/>
    <property type="project" value="UniProtKB-UniRule"/>
</dbReference>
<evidence type="ECO:0000256" key="7">
    <source>
        <dbReference type="PIRNR" id="PIRNR002030"/>
    </source>
</evidence>
<comment type="cofactor">
    <cofactor evidence="8">
        <name>heme</name>
        <dbReference type="ChEBI" id="CHEBI:30413"/>
    </cofactor>
    <text evidence="8">Binds 1 heme group per subunit.</text>
</comment>
<dbReference type="RefSeq" id="WP_281806545.1">
    <property type="nucleotide sequence ID" value="NZ_BSEC01000004.1"/>
</dbReference>
<dbReference type="GO" id="GO:0019825">
    <property type="term" value="F:oxygen binding"/>
    <property type="evidence" value="ECO:0007669"/>
    <property type="project" value="InterPro"/>
</dbReference>
<comment type="similarity">
    <text evidence="1 7">Belongs to the truncated hemoglobin family. Group I subfamily.</text>
</comment>
<dbReference type="Gene3D" id="1.10.490.10">
    <property type="entry name" value="Globins"/>
    <property type="match status" value="1"/>
</dbReference>
<comment type="caution">
    <text evidence="9">The sequence shown here is derived from an EMBL/GenBank/DDBJ whole genome shotgun (WGS) entry which is preliminary data.</text>
</comment>
<protein>
    <recommendedName>
        <fullName evidence="7">Group 1 truncated hemoglobin</fullName>
    </recommendedName>
</protein>
<evidence type="ECO:0000256" key="3">
    <source>
        <dbReference type="ARBA" id="ARBA00022617"/>
    </source>
</evidence>
<evidence type="ECO:0000256" key="6">
    <source>
        <dbReference type="ARBA" id="ARBA00023004"/>
    </source>
</evidence>
<evidence type="ECO:0000256" key="8">
    <source>
        <dbReference type="PIRSR" id="PIRSR002030-1"/>
    </source>
</evidence>
<dbReference type="GO" id="GO:0020037">
    <property type="term" value="F:heme binding"/>
    <property type="evidence" value="ECO:0007669"/>
    <property type="project" value="InterPro"/>
</dbReference>